<dbReference type="CDD" id="cd04301">
    <property type="entry name" value="NAT_SF"/>
    <property type="match status" value="1"/>
</dbReference>
<keyword evidence="2" id="KW-0012">Acyltransferase</keyword>
<reference evidence="2" key="1">
    <citation type="submission" date="2019-08" db="EMBL/GenBank/DDBJ databases">
        <authorList>
            <person name="Kucharzyk K."/>
            <person name="Murdoch R.W."/>
            <person name="Higgins S."/>
            <person name="Loffler F."/>
        </authorList>
    </citation>
    <scope>NUCLEOTIDE SEQUENCE</scope>
</reference>
<dbReference type="PROSITE" id="PS51186">
    <property type="entry name" value="GNAT"/>
    <property type="match status" value="1"/>
</dbReference>
<dbReference type="InterPro" id="IPR000182">
    <property type="entry name" value="GNAT_dom"/>
</dbReference>
<gene>
    <name evidence="2" type="primary">aaaT_4</name>
    <name evidence="2" type="ORF">SDC9_109712</name>
</gene>
<evidence type="ECO:0000313" key="2">
    <source>
        <dbReference type="EMBL" id="MPM62834.1"/>
    </source>
</evidence>
<dbReference type="PANTHER" id="PTHR43415:SF3">
    <property type="entry name" value="GNAT-FAMILY ACETYLTRANSFERASE"/>
    <property type="match status" value="1"/>
</dbReference>
<feature type="domain" description="N-acetyltransferase" evidence="1">
    <location>
        <begin position="3"/>
        <end position="168"/>
    </location>
</feature>
<dbReference type="InterPro" id="IPR016181">
    <property type="entry name" value="Acyl_CoA_acyltransferase"/>
</dbReference>
<dbReference type="EC" id="2.3.1.-" evidence="2"/>
<name>A0A645BM19_9ZZZZ</name>
<proteinExistence type="predicted"/>
<organism evidence="2">
    <name type="scientific">bioreactor metagenome</name>
    <dbReference type="NCBI Taxonomy" id="1076179"/>
    <lineage>
        <taxon>unclassified sequences</taxon>
        <taxon>metagenomes</taxon>
        <taxon>ecological metagenomes</taxon>
    </lineage>
</organism>
<dbReference type="PANTHER" id="PTHR43415">
    <property type="entry name" value="SPERMIDINE N(1)-ACETYLTRANSFERASE"/>
    <property type="match status" value="1"/>
</dbReference>
<accession>A0A645BM19</accession>
<protein>
    <submittedName>
        <fullName evidence="2">L-amino acid N-acetyltransferase AaaT</fullName>
        <ecNumber evidence="2">2.3.1.-</ecNumber>
    </submittedName>
</protein>
<dbReference type="Pfam" id="PF00583">
    <property type="entry name" value="Acetyltransf_1"/>
    <property type="match status" value="1"/>
</dbReference>
<dbReference type="AlphaFoldDB" id="A0A645BM19"/>
<dbReference type="GO" id="GO:0016747">
    <property type="term" value="F:acyltransferase activity, transferring groups other than amino-acyl groups"/>
    <property type="evidence" value="ECO:0007669"/>
    <property type="project" value="InterPro"/>
</dbReference>
<dbReference type="SUPFAM" id="SSF55729">
    <property type="entry name" value="Acyl-CoA N-acyltransferases (Nat)"/>
    <property type="match status" value="1"/>
</dbReference>
<comment type="caution">
    <text evidence="2">The sequence shown here is derived from an EMBL/GenBank/DDBJ whole genome shotgun (WGS) entry which is preliminary data.</text>
</comment>
<sequence>MNINIRPITLEDAEAIHEIRTMDGVRENIMALTSDRITKSQSFISGLSDNQHIFVAEVEESGEKKVVGIVGLTVNNSPRIRHSGSIGITISKDYQGKGIGKALLNKVIDLADNWLMLVRLELGVFIDNERAINLYKSLGFVIEGTKKYAIIRNGKYEDEHIMARYNLVK</sequence>
<dbReference type="EMBL" id="VSSQ01019071">
    <property type="protein sequence ID" value="MPM62834.1"/>
    <property type="molecule type" value="Genomic_DNA"/>
</dbReference>
<evidence type="ECO:0000259" key="1">
    <source>
        <dbReference type="PROSITE" id="PS51186"/>
    </source>
</evidence>
<dbReference type="Gene3D" id="3.40.630.30">
    <property type="match status" value="1"/>
</dbReference>
<keyword evidence="2" id="KW-0808">Transferase</keyword>